<dbReference type="SMART" id="SM01036">
    <property type="entry name" value="BP28CT"/>
    <property type="match status" value="1"/>
</dbReference>
<comment type="similarity">
    <text evidence="2 9">Belongs to the HEATR1/UTP10 family.</text>
</comment>
<dbReference type="SUPFAM" id="SSF48371">
    <property type="entry name" value="ARM repeat"/>
    <property type="match status" value="2"/>
</dbReference>
<dbReference type="Pfam" id="PF23243">
    <property type="entry name" value="HEAT_HEATR1"/>
    <property type="match status" value="1"/>
</dbReference>
<feature type="domain" description="BP28 C-terminal" evidence="11">
    <location>
        <begin position="1826"/>
        <end position="1977"/>
    </location>
</feature>
<keyword evidence="4 9" id="KW-0690">Ribosome biogenesis</keyword>
<evidence type="ECO:0000256" key="2">
    <source>
        <dbReference type="ARBA" id="ARBA00010559"/>
    </source>
</evidence>
<dbReference type="Gene3D" id="1.25.10.10">
    <property type="entry name" value="Leucine-rich Repeat Variant"/>
    <property type="match status" value="2"/>
</dbReference>
<feature type="compositionally biased region" description="Acidic residues" evidence="10">
    <location>
        <begin position="1691"/>
        <end position="1703"/>
    </location>
</feature>
<dbReference type="InterPro" id="IPR022125">
    <property type="entry name" value="U3snoRNP10_N"/>
</dbReference>
<keyword evidence="6 9" id="KW-0539">Nucleus</keyword>
<dbReference type="OrthoDB" id="31183at2759"/>
<dbReference type="InterPro" id="IPR056473">
    <property type="entry name" value="HEAT_Utp10/HEAT1"/>
</dbReference>
<protein>
    <recommendedName>
        <fullName evidence="3 9">U3 small nucleolar RNA-associated protein 10</fullName>
    </recommendedName>
</protein>
<evidence type="ECO:0000256" key="8">
    <source>
        <dbReference type="PROSITE-ProRule" id="PRU00103"/>
    </source>
</evidence>
<proteinExistence type="inferred from homology"/>
<reference evidence="12 13" key="1">
    <citation type="submission" date="2016-08" db="EMBL/GenBank/DDBJ databases">
        <title>A Parts List for Fungal Cellulosomes Revealed by Comparative Genomics.</title>
        <authorList>
            <consortium name="DOE Joint Genome Institute"/>
            <person name="Haitjema C.H."/>
            <person name="Gilmore S.P."/>
            <person name="Henske J.K."/>
            <person name="Solomon K.V."/>
            <person name="De Groot R."/>
            <person name="Kuo A."/>
            <person name="Mondo S.J."/>
            <person name="Salamov A.A."/>
            <person name="Labutti K."/>
            <person name="Zhao Z."/>
            <person name="Chiniquy J."/>
            <person name="Barry K."/>
            <person name="Brewer H.M."/>
            <person name="Purvine S.O."/>
            <person name="Wright A.T."/>
            <person name="Boxma B."/>
            <person name="Van Alen T."/>
            <person name="Hackstein J.H."/>
            <person name="Baker S.E."/>
            <person name="Grigoriev I.V."/>
            <person name="O'Malley M.A."/>
        </authorList>
    </citation>
    <scope>NUCLEOTIDE SEQUENCE [LARGE SCALE GENOMIC DNA]</scope>
    <source>
        <strain evidence="12 13">G1</strain>
    </source>
</reference>
<dbReference type="GO" id="GO:0030515">
    <property type="term" value="F:snoRNA binding"/>
    <property type="evidence" value="ECO:0007669"/>
    <property type="project" value="TreeGrafter"/>
</dbReference>
<dbReference type="PROSITE" id="PS50077">
    <property type="entry name" value="HEAT_REPEAT"/>
    <property type="match status" value="1"/>
</dbReference>
<dbReference type="Proteomes" id="UP000193920">
    <property type="component" value="Unassembled WGS sequence"/>
</dbReference>
<evidence type="ECO:0000256" key="4">
    <source>
        <dbReference type="ARBA" id="ARBA00022517"/>
    </source>
</evidence>
<dbReference type="EMBL" id="MCOG01000006">
    <property type="protein sequence ID" value="ORY84040.1"/>
    <property type="molecule type" value="Genomic_DNA"/>
</dbReference>
<dbReference type="GO" id="GO:0032040">
    <property type="term" value="C:small-subunit processome"/>
    <property type="evidence" value="ECO:0007669"/>
    <property type="project" value="TreeGrafter"/>
</dbReference>
<gene>
    <name evidence="12" type="ORF">LY90DRAFT_499477</name>
</gene>
<dbReference type="GO" id="GO:0000462">
    <property type="term" value="P:maturation of SSU-rRNA from tricistronic rRNA transcript (SSU-rRNA, 5.8S rRNA, LSU-rRNA)"/>
    <property type="evidence" value="ECO:0007669"/>
    <property type="project" value="TreeGrafter"/>
</dbReference>
<dbReference type="STRING" id="1754190.A0A1Y2FJC1"/>
<dbReference type="InterPro" id="IPR040191">
    <property type="entry name" value="UTP10"/>
</dbReference>
<keyword evidence="13" id="KW-1185">Reference proteome</keyword>
<comment type="subunit">
    <text evidence="9">Component of the ribosomal small subunit (SSU) processome.</text>
</comment>
<evidence type="ECO:0000313" key="12">
    <source>
        <dbReference type="EMBL" id="ORY84040.1"/>
    </source>
</evidence>
<evidence type="ECO:0000256" key="5">
    <source>
        <dbReference type="ARBA" id="ARBA00022552"/>
    </source>
</evidence>
<name>A0A1Y2FJC1_9FUNG</name>
<evidence type="ECO:0000256" key="7">
    <source>
        <dbReference type="ARBA" id="ARBA00023274"/>
    </source>
</evidence>
<evidence type="ECO:0000256" key="10">
    <source>
        <dbReference type="SAM" id="MobiDB-lite"/>
    </source>
</evidence>
<dbReference type="InterPro" id="IPR012954">
    <property type="entry name" value="BP28_C_dom"/>
</dbReference>
<comment type="caution">
    <text evidence="12">The sequence shown here is derived from an EMBL/GenBank/DDBJ whole genome shotgun (WGS) entry which is preliminary data.</text>
</comment>
<dbReference type="InterPro" id="IPR016024">
    <property type="entry name" value="ARM-type_fold"/>
</dbReference>
<accession>A0A1Y2FJC1</accession>
<dbReference type="Pfam" id="PF08146">
    <property type="entry name" value="BP28CT"/>
    <property type="match status" value="1"/>
</dbReference>
<evidence type="ECO:0000256" key="1">
    <source>
        <dbReference type="ARBA" id="ARBA00004604"/>
    </source>
</evidence>
<keyword evidence="5 9" id="KW-0698">rRNA processing</keyword>
<comment type="function">
    <text evidence="9">Involved in nucleolar processing of pre-18S ribosomal RNA.</text>
</comment>
<evidence type="ECO:0000256" key="3">
    <source>
        <dbReference type="ARBA" id="ARBA00015399"/>
    </source>
</evidence>
<feature type="region of interest" description="Disordered" evidence="10">
    <location>
        <begin position="1689"/>
        <end position="1715"/>
    </location>
</feature>
<keyword evidence="7 9" id="KW-0687">Ribonucleoprotein</keyword>
<evidence type="ECO:0000256" key="9">
    <source>
        <dbReference type="RuleBase" id="RU367065"/>
    </source>
</evidence>
<evidence type="ECO:0000259" key="11">
    <source>
        <dbReference type="SMART" id="SM01036"/>
    </source>
</evidence>
<dbReference type="GO" id="GO:0045943">
    <property type="term" value="P:positive regulation of transcription by RNA polymerase I"/>
    <property type="evidence" value="ECO:0007669"/>
    <property type="project" value="TreeGrafter"/>
</dbReference>
<dbReference type="GO" id="GO:0030686">
    <property type="term" value="C:90S preribosome"/>
    <property type="evidence" value="ECO:0007669"/>
    <property type="project" value="TreeGrafter"/>
</dbReference>
<evidence type="ECO:0000256" key="6">
    <source>
        <dbReference type="ARBA" id="ARBA00023242"/>
    </source>
</evidence>
<dbReference type="InterPro" id="IPR011989">
    <property type="entry name" value="ARM-like"/>
</dbReference>
<dbReference type="InterPro" id="IPR021133">
    <property type="entry name" value="HEAT_type_2"/>
</dbReference>
<organism evidence="12 13">
    <name type="scientific">Neocallimastix californiae</name>
    <dbReference type="NCBI Taxonomy" id="1754190"/>
    <lineage>
        <taxon>Eukaryota</taxon>
        <taxon>Fungi</taxon>
        <taxon>Fungi incertae sedis</taxon>
        <taxon>Chytridiomycota</taxon>
        <taxon>Chytridiomycota incertae sedis</taxon>
        <taxon>Neocallimastigomycetes</taxon>
        <taxon>Neocallimastigales</taxon>
        <taxon>Neocallimastigaceae</taxon>
        <taxon>Neocallimastix</taxon>
    </lineage>
</organism>
<sequence>MSSIAAQLQKIRKSKGVEKLQIKYKDSYLFDNKVAADYDLDTIYSIGKSGLESLKQYEKRFANYEKTLFSLTMKNINRAQQTNAENEKLDESINMFLRLLSPHFLDNAAGKALEWLIRRYKINVFNIDGIMECILPYHETAQFFNMVSILKLEEGSTWYFLKSLKAPLDRSTLVQRCVKDRAVIQKLYKMVHHSIRNQIKNTTLWITNTLVSIQYLQSLPQIQSDILTFILPVLIESAKTKKHQDLQLSAYMIICQICNLSNLTMNALSGLMEVIARYTTPDLTNQSLMALIRIFQSQEVITSFPKSTFEFVSKFKQLDYHLENISEKYNTEKFVKLFLNSLIENANEKQHLSFIFKKIVSSEKINTDSIKAEFCNTLLKQVIALNHKSEELTDTFKNMIGFIQTRFSSELHAAIQDMFSSLDEGDRKILFDMSTIIFKGTQYQFIKEDNTSIFLGLQSPELSIRLMALEKLIKIINSKQANKPLEYIEEVIVDTLQNDEDAMVSKVLDIANISNYVEKSKLNKALSAVIFSPKPSIKSKVKAISLFSEIDKNIENLLFSFLLYTYKTCDLIDTSLSILSANASTKKLVQGISKILGGKTKSKKQKITNPEIVTDIVNKMAENIIENKLIDEKLPEFVEVLAKNESKNLSILILLIVSRIVYVLKDDASAQYAVILKCLDTVLSFADQCSDNKLNEKYFVVNDGAISTSLGQEILKDESKNSKTFSYAVFYTLNSIISYMAKTTDKDTISWLGVESDMTEKGSQAKSILTKLFLFFFSGKMYINHQGMITKMFDEHIKEDSIPCACSFWIKGEFNVVTRLSSLFMTSACINSYSEVKPLDFQLVVPNLLITLMNKNKEIRQSGLQCFKAIQGNYSKLKEDPKAWKVMTPEKIFKYDIFYGSSSSGLQYLESEDISNFVDSVVGHQSEFLADVNYVEDFITDSLQKNSKDSRAQTKVKNSLLEFLLTNILVVNSVYPKVKLLQLLKNVDSSNKIKILYPLLDSTLEQLKKHVGEVKGREVENKLSLIKLLVNCFTIETLEKQKYLKLYLNLFNTDISSENNAFEGDVIPLIALNHLTPEFYSALTPSKQQTLFSQLVFLIVNGEHNIILKTKEVVKTISIQAEHIITELTSANSRSETEQRAKKNKKENAQNMDRLNYITAILELLNSKVKIVNAPLLIPVLFNLLSILNTSEMSYAAGTLEYLKQLTLDALLEGIRDIKAKNIEIDESSIRIEIIVNCIRVTDNPQTHNYALLLMAEIASIFPDRVLLNIMPVFTFMGANILRQDDNFSFHVIKQTLETIIPPLVEKNAASATTKEELDVQMKSVIGVFIDALIHIPKHRRLRLFEILVSTLGVENFLDTIVILLLEKHVLFRNGSKTKTESNELESIPEFCISLANCFDAISQIKTVLNILKFTLALPNEKVVIDEEDEESKAKAENALINVSKISSKMIRQFKMESIHYVGKLLSSESFLGSVAVMANEDEDYESKLEPSILKIVEVLIQLINNLSAYNAKITSSKFWKILLKTSYSVLDKVNNLLSLRSILNVILDLLKNENPLIRRKAAVLLNDKILNDKQEYSEEEITYFVPTIEELGHLLMTEDDKNEDGAINKQTILLCITTLTQVFSKKEPKLFMSILNNVIGHCINSDNLQVCASSIVCITSVCRELGPRLVPFLPKFMPILLEKLEGTLKEEEDEEDDDEEEKETGATTTTTTNNNNNNSSKIIFQLSAISSLEIIVQSIPQFISSYLKTILSCALHPSLRSDENEMMKQIMEKDNSLLESIGVHIPARIIVNNLIPMLTKCKEYDRISLEALFQMVEIMIVNVKREELSSLQKAIVKFFQNAFEIRETVKDMDEDDLEVVEETMIDTFMKLVMRMNESMFKPVYVKILEWSTSEFLEKQGLSMEVIEGRSLILYKIVVKMFDNLKSLFVHYFGNLMDFTIERLEMFAQTEEEDFESTWKYVILALSRCFLYDNEGFMNIEKFDRLYKPLVSQMLIKTEDVEGYREAMNNYLVPCLGELAVNVKNEDMWKSLNKQVMMQSRNENPEVRIISLKVLEEFYKRLGEEFLILLPETVPFLAELMEDDNEDVEKLTQKVLNQIQQYLGEDISKYFQ</sequence>
<dbReference type="PANTHER" id="PTHR13457:SF1">
    <property type="entry name" value="HEAT REPEAT-CONTAINING PROTEIN 1"/>
    <property type="match status" value="1"/>
</dbReference>
<feature type="compositionally biased region" description="Low complexity" evidence="10">
    <location>
        <begin position="1706"/>
        <end position="1715"/>
    </location>
</feature>
<dbReference type="PANTHER" id="PTHR13457">
    <property type="entry name" value="BAP28"/>
    <property type="match status" value="1"/>
</dbReference>
<comment type="subcellular location">
    <subcellularLocation>
        <location evidence="1 9">Nucleus</location>
        <location evidence="1 9">Nucleolus</location>
    </subcellularLocation>
</comment>
<dbReference type="Pfam" id="PF12397">
    <property type="entry name" value="U3snoRNP10"/>
    <property type="match status" value="1"/>
</dbReference>
<evidence type="ECO:0000313" key="13">
    <source>
        <dbReference type="Proteomes" id="UP000193920"/>
    </source>
</evidence>
<feature type="repeat" description="HEAT" evidence="8">
    <location>
        <begin position="2073"/>
        <end position="2109"/>
    </location>
</feature>
<dbReference type="GO" id="GO:0034455">
    <property type="term" value="C:t-UTP complex"/>
    <property type="evidence" value="ECO:0007669"/>
    <property type="project" value="TreeGrafter"/>
</dbReference>